<organism evidence="2 3">
    <name type="scientific">Pseudomonas duriflava</name>
    <dbReference type="NCBI Taxonomy" id="459528"/>
    <lineage>
        <taxon>Bacteria</taxon>
        <taxon>Pseudomonadati</taxon>
        <taxon>Pseudomonadota</taxon>
        <taxon>Gammaproteobacteria</taxon>
        <taxon>Pseudomonadales</taxon>
        <taxon>Pseudomonadaceae</taxon>
        <taxon>Pseudomonas</taxon>
    </lineage>
</organism>
<keyword evidence="3" id="KW-1185">Reference proteome</keyword>
<evidence type="ECO:0000313" key="3">
    <source>
        <dbReference type="Proteomes" id="UP000316905"/>
    </source>
</evidence>
<keyword evidence="1" id="KW-0472">Membrane</keyword>
<feature type="transmembrane region" description="Helical" evidence="1">
    <location>
        <begin position="90"/>
        <end position="111"/>
    </location>
</feature>
<accession>A0A562PZ09</accession>
<sequence>MNIRKRLSRFTPGHNQRLKELSSRVNSQVSRACSVNDLVAAIREIGAFDESLRYNLILPRLILIPLWAMVLLGFVLLVDVSADWAWIPDYLNTRVVGACILFPMLVIAVIYTSKVTDKSEAINTLSTRIATRYLAMAYQIREIPGGAGMQLSWLCATFKDFCRGVESQFTGYKRYLVVALTGAYQGQLQTFAYHYHHLRYTARSTSGGEYELDRYSLTVEFPWIREVSVRGESLRSTVDREQHWKTPNVQFNHRFKLTGSREDACERFIKAEMLECCLALANVLEGLNMEFSATGHLCLSFYTDLMAVRTAHTLHNAEAFEAEMRKGFRLPQLDFTLAQLERMRALYA</sequence>
<evidence type="ECO:0000313" key="2">
    <source>
        <dbReference type="EMBL" id="TWI49647.1"/>
    </source>
</evidence>
<evidence type="ECO:0000256" key="1">
    <source>
        <dbReference type="SAM" id="Phobius"/>
    </source>
</evidence>
<gene>
    <name evidence="2" type="ORF">IQ22_03970</name>
</gene>
<protein>
    <recommendedName>
        <fullName evidence="4">DUF3137 domain-containing protein</fullName>
    </recommendedName>
</protein>
<dbReference type="AlphaFoldDB" id="A0A562PZ09"/>
<keyword evidence="1" id="KW-0812">Transmembrane</keyword>
<dbReference type="EMBL" id="VLKY01000016">
    <property type="protein sequence ID" value="TWI49647.1"/>
    <property type="molecule type" value="Genomic_DNA"/>
</dbReference>
<feature type="transmembrane region" description="Helical" evidence="1">
    <location>
        <begin position="61"/>
        <end position="78"/>
    </location>
</feature>
<comment type="caution">
    <text evidence="2">The sequence shown here is derived from an EMBL/GenBank/DDBJ whole genome shotgun (WGS) entry which is preliminary data.</text>
</comment>
<name>A0A562PZ09_9PSED</name>
<dbReference type="OrthoDB" id="6638271at2"/>
<reference evidence="2 3" key="1">
    <citation type="journal article" date="2015" name="Stand. Genomic Sci.">
        <title>Genomic Encyclopedia of Bacterial and Archaeal Type Strains, Phase III: the genomes of soil and plant-associated and newly described type strains.</title>
        <authorList>
            <person name="Whitman W.B."/>
            <person name="Woyke T."/>
            <person name="Klenk H.P."/>
            <person name="Zhou Y."/>
            <person name="Lilburn T.G."/>
            <person name="Beck B.J."/>
            <person name="De Vos P."/>
            <person name="Vandamme P."/>
            <person name="Eisen J.A."/>
            <person name="Garrity G."/>
            <person name="Hugenholtz P."/>
            <person name="Kyrpides N.C."/>
        </authorList>
    </citation>
    <scope>NUCLEOTIDE SEQUENCE [LARGE SCALE GENOMIC DNA]</scope>
    <source>
        <strain evidence="2 3">CGMCC 1.6858</strain>
    </source>
</reference>
<dbReference type="RefSeq" id="WP_145145017.1">
    <property type="nucleotide sequence ID" value="NZ_VLKY01000016.1"/>
</dbReference>
<proteinExistence type="predicted"/>
<evidence type="ECO:0008006" key="4">
    <source>
        <dbReference type="Google" id="ProtNLM"/>
    </source>
</evidence>
<dbReference type="Proteomes" id="UP000316905">
    <property type="component" value="Unassembled WGS sequence"/>
</dbReference>
<keyword evidence="1" id="KW-1133">Transmembrane helix</keyword>